<evidence type="ECO:0000256" key="1">
    <source>
        <dbReference type="SAM" id="Phobius"/>
    </source>
</evidence>
<keyword evidence="1" id="KW-0472">Membrane</keyword>
<gene>
    <name evidence="3" type="ORF">E6C60_0165</name>
</gene>
<proteinExistence type="predicted"/>
<keyword evidence="1" id="KW-0812">Transmembrane</keyword>
<organism evidence="3 4">
    <name type="scientific">Paenibacillus algicola</name>
    <dbReference type="NCBI Taxonomy" id="2565926"/>
    <lineage>
        <taxon>Bacteria</taxon>
        <taxon>Bacillati</taxon>
        <taxon>Bacillota</taxon>
        <taxon>Bacilli</taxon>
        <taxon>Bacillales</taxon>
        <taxon>Paenibacillaceae</taxon>
        <taxon>Paenibacillus</taxon>
    </lineage>
</organism>
<dbReference type="InterPro" id="IPR025588">
    <property type="entry name" value="YcxB-like_C"/>
</dbReference>
<dbReference type="EMBL" id="CP040396">
    <property type="protein sequence ID" value="QCT00891.1"/>
    <property type="molecule type" value="Genomic_DNA"/>
</dbReference>
<dbReference type="Pfam" id="PF14317">
    <property type="entry name" value="YcxB"/>
    <property type="match status" value="1"/>
</dbReference>
<sequence>MEVHVDLHKEDFWRFNRYVMFHMPKYRTMMLSALISVPLLSILLLRFSSFDWVYSVVVGVLIGILCDLLFVYRIKSRTMSMVKHNEGILGERTITVDRTAVHESNDKTQLRYDWSGIHDLRRDGDYLYIFVNSMQAVIIPKRSFGSPEAEQSYVKAVEDYSNKTFA</sequence>
<dbReference type="RefSeq" id="WP_175415120.1">
    <property type="nucleotide sequence ID" value="NZ_CP040396.1"/>
</dbReference>
<feature type="transmembrane region" description="Helical" evidence="1">
    <location>
        <begin position="52"/>
        <end position="72"/>
    </location>
</feature>
<evidence type="ECO:0000313" key="3">
    <source>
        <dbReference type="EMBL" id="QCT00891.1"/>
    </source>
</evidence>
<evidence type="ECO:0000313" key="4">
    <source>
        <dbReference type="Proteomes" id="UP000300879"/>
    </source>
</evidence>
<keyword evidence="1" id="KW-1133">Transmembrane helix</keyword>
<reference evidence="3 4" key="1">
    <citation type="submission" date="2019-05" db="EMBL/GenBank/DDBJ databases">
        <authorList>
            <person name="Chen C."/>
        </authorList>
    </citation>
    <scope>NUCLEOTIDE SEQUENCE [LARGE SCALE GENOMIC DNA]</scope>
    <source>
        <strain evidence="3 4">HB172198</strain>
    </source>
</reference>
<accession>A0A4P8XHX0</accession>
<dbReference type="AlphaFoldDB" id="A0A4P8XHX0"/>
<feature type="transmembrane region" description="Helical" evidence="1">
    <location>
        <begin position="26"/>
        <end position="46"/>
    </location>
</feature>
<dbReference type="KEGG" id="palo:E6C60_0165"/>
<evidence type="ECO:0000259" key="2">
    <source>
        <dbReference type="Pfam" id="PF14317"/>
    </source>
</evidence>
<keyword evidence="4" id="KW-1185">Reference proteome</keyword>
<dbReference type="Proteomes" id="UP000300879">
    <property type="component" value="Chromosome"/>
</dbReference>
<name>A0A4P8XHX0_9BACL</name>
<protein>
    <recommendedName>
        <fullName evidence="2">YcxB-like C-terminal domain-containing protein</fullName>
    </recommendedName>
</protein>
<feature type="domain" description="YcxB-like C-terminal" evidence="2">
    <location>
        <begin position="100"/>
        <end position="154"/>
    </location>
</feature>